<dbReference type="PANTHER" id="PTHR10724">
    <property type="entry name" value="30S RIBOSOMAL PROTEIN S1"/>
    <property type="match status" value="1"/>
</dbReference>
<comment type="caution">
    <text evidence="2">The sequence shown here is derived from an EMBL/GenBank/DDBJ whole genome shotgun (WGS) entry which is preliminary data.</text>
</comment>
<evidence type="ECO:0000313" key="3">
    <source>
        <dbReference type="Proteomes" id="UP001224428"/>
    </source>
</evidence>
<dbReference type="SUPFAM" id="SSF47781">
    <property type="entry name" value="RuvA domain 2-like"/>
    <property type="match status" value="2"/>
</dbReference>
<keyword evidence="3" id="KW-1185">Reference proteome</keyword>
<dbReference type="GO" id="GO:0003729">
    <property type="term" value="F:mRNA binding"/>
    <property type="evidence" value="ECO:0007669"/>
    <property type="project" value="TreeGrafter"/>
</dbReference>
<dbReference type="InterPro" id="IPR041692">
    <property type="entry name" value="HHH_9"/>
</dbReference>
<evidence type="ECO:0000313" key="2">
    <source>
        <dbReference type="EMBL" id="MDJ1645973.1"/>
    </source>
</evidence>
<dbReference type="InterPro" id="IPR010994">
    <property type="entry name" value="RuvA_2-like"/>
</dbReference>
<dbReference type="RefSeq" id="WP_283827370.1">
    <property type="nucleotide sequence ID" value="NZ_JASDDP010000024.1"/>
</dbReference>
<name>A0AAJ1UZQ3_9MOLU</name>
<accession>A0AAJ1UZQ3</accession>
<proteinExistence type="predicted"/>
<evidence type="ECO:0000259" key="1">
    <source>
        <dbReference type="PROSITE" id="PS50126"/>
    </source>
</evidence>
<dbReference type="InterPro" id="IPR023323">
    <property type="entry name" value="Tex-like_dom_sf"/>
</dbReference>
<dbReference type="Gene3D" id="1.10.3500.10">
    <property type="entry name" value="Tex N-terminal region-like"/>
    <property type="match status" value="1"/>
</dbReference>
<dbReference type="InterPro" id="IPR006641">
    <property type="entry name" value="YqgF/RNaseH-like_dom"/>
</dbReference>
<dbReference type="Gene3D" id="1.10.150.310">
    <property type="entry name" value="Tex RuvX-like domain-like"/>
    <property type="match status" value="1"/>
</dbReference>
<dbReference type="Gene3D" id="2.40.50.140">
    <property type="entry name" value="Nucleic acid-binding proteins"/>
    <property type="match status" value="1"/>
</dbReference>
<dbReference type="AlphaFoldDB" id="A0AAJ1UZQ3"/>
<protein>
    <submittedName>
        <fullName evidence="2">Tex-like N-terminal domain-containing protein</fullName>
    </submittedName>
</protein>
<dbReference type="PROSITE" id="PS50126">
    <property type="entry name" value="S1"/>
    <property type="match status" value="1"/>
</dbReference>
<gene>
    <name evidence="2" type="ORF">QLQ80_02690</name>
</gene>
<dbReference type="GO" id="GO:0006412">
    <property type="term" value="P:translation"/>
    <property type="evidence" value="ECO:0007669"/>
    <property type="project" value="TreeGrafter"/>
</dbReference>
<dbReference type="InterPro" id="IPR018974">
    <property type="entry name" value="Tex-like_N"/>
</dbReference>
<reference evidence="2" key="1">
    <citation type="submission" date="2023-05" db="EMBL/GenBank/DDBJ databases">
        <title>Mycoplasma phocimorsus sp. nov., isolated from Scandinavian patients with seal finger or septic arthritis after contact with seals.</title>
        <authorList>
            <person name="Skafte-Holm A."/>
            <person name="Pedersen T.R."/>
            <person name="Froelund M."/>
            <person name="Stegger M."/>
            <person name="Qvortrup K."/>
            <person name="Michaels D.L."/>
            <person name="Brown D.R."/>
            <person name="Jensen J.S."/>
        </authorList>
    </citation>
    <scope>NUCLEOTIDE SEQUENCE</scope>
    <source>
        <strain evidence="2">M5725</strain>
    </source>
</reference>
<dbReference type="SUPFAM" id="SSF50249">
    <property type="entry name" value="Nucleic acid-binding proteins"/>
    <property type="match status" value="1"/>
</dbReference>
<dbReference type="InterPro" id="IPR012340">
    <property type="entry name" value="NA-bd_OB-fold"/>
</dbReference>
<dbReference type="FunFam" id="1.10.10.650:FF:000001">
    <property type="entry name" value="S1 RNA-binding domain 1"/>
    <property type="match status" value="1"/>
</dbReference>
<dbReference type="InterPro" id="IPR023319">
    <property type="entry name" value="Tex-like_HTH_dom_sf"/>
</dbReference>
<dbReference type="GO" id="GO:0003735">
    <property type="term" value="F:structural constituent of ribosome"/>
    <property type="evidence" value="ECO:0007669"/>
    <property type="project" value="TreeGrafter"/>
</dbReference>
<dbReference type="Pfam" id="PF00575">
    <property type="entry name" value="S1"/>
    <property type="match status" value="1"/>
</dbReference>
<dbReference type="Pfam" id="PF22706">
    <property type="entry name" value="Tex_central_region"/>
    <property type="match status" value="1"/>
</dbReference>
<dbReference type="EMBL" id="JASDDP010000024">
    <property type="protein sequence ID" value="MDJ1645973.1"/>
    <property type="molecule type" value="Genomic_DNA"/>
</dbReference>
<dbReference type="SUPFAM" id="SSF53098">
    <property type="entry name" value="Ribonuclease H-like"/>
    <property type="match status" value="1"/>
</dbReference>
<dbReference type="Proteomes" id="UP001224428">
    <property type="component" value="Unassembled WGS sequence"/>
</dbReference>
<dbReference type="Pfam" id="PF16921">
    <property type="entry name" value="Tex_YqgF"/>
    <property type="match status" value="1"/>
</dbReference>
<dbReference type="InterPro" id="IPR050437">
    <property type="entry name" value="Ribos_protein_bS1-like"/>
</dbReference>
<dbReference type="InterPro" id="IPR003029">
    <property type="entry name" value="S1_domain"/>
</dbReference>
<organism evidence="2 3">
    <name type="scientific">Mycoplasma phocimorsus</name>
    <dbReference type="NCBI Taxonomy" id="3045839"/>
    <lineage>
        <taxon>Bacteria</taxon>
        <taxon>Bacillati</taxon>
        <taxon>Mycoplasmatota</taxon>
        <taxon>Mollicutes</taxon>
        <taxon>Mycoplasmataceae</taxon>
        <taxon>Mycoplasma</taxon>
    </lineage>
</organism>
<dbReference type="Gene3D" id="1.10.10.650">
    <property type="entry name" value="RuvA domain 2-like"/>
    <property type="match status" value="1"/>
</dbReference>
<dbReference type="SMART" id="SM00732">
    <property type="entry name" value="YqgFc"/>
    <property type="match status" value="1"/>
</dbReference>
<dbReference type="InterPro" id="IPR037027">
    <property type="entry name" value="YqgF/RNaseH-like_dom_sf"/>
</dbReference>
<dbReference type="Gene3D" id="3.30.420.140">
    <property type="entry name" value="YqgF/RNase H-like domain"/>
    <property type="match status" value="1"/>
</dbReference>
<dbReference type="PANTHER" id="PTHR10724:SF10">
    <property type="entry name" value="S1 RNA-BINDING DOMAIN-CONTAINING PROTEIN 1"/>
    <property type="match status" value="1"/>
</dbReference>
<dbReference type="Pfam" id="PF12836">
    <property type="entry name" value="HHH_3"/>
    <property type="match status" value="1"/>
</dbReference>
<dbReference type="Pfam" id="PF17674">
    <property type="entry name" value="HHH_9"/>
    <property type="match status" value="1"/>
</dbReference>
<dbReference type="InterPro" id="IPR012337">
    <property type="entry name" value="RNaseH-like_sf"/>
</dbReference>
<dbReference type="InterPro" id="IPR032639">
    <property type="entry name" value="Tex_YqgF"/>
</dbReference>
<dbReference type="InterPro" id="IPR055179">
    <property type="entry name" value="Tex-like_central_region"/>
</dbReference>
<dbReference type="SMART" id="SM00316">
    <property type="entry name" value="S1"/>
    <property type="match status" value="1"/>
</dbReference>
<dbReference type="Pfam" id="PF09371">
    <property type="entry name" value="Tex_N"/>
    <property type="match status" value="1"/>
</dbReference>
<feature type="domain" description="S1 motif" evidence="1">
    <location>
        <begin position="639"/>
        <end position="706"/>
    </location>
</feature>
<sequence>MIQNKVIRLLVDELKIESSAIIATLNLLQQENTVPFIARYRKSETGNLDEEQIEAINVKYKYFHELEKRKEAIKEILKEKGLLTQELLNEINNTQTKANLEAIYEPYKLNKKTKASVAIELGLEPLAKEILNNTNKNFNPYYEAKKFINDKITNIEFAIEQASYIISQIISQDISTRNYVKKSIEEYGKIVSKIKKNAIDENQTFKNYYNFSCSIRNIKSYQVMAISRAESLKILSYSLEYYKAPIIHQLNNKYFKIPTTGKIIHKSLIDALERLIFPSIEREIKNDLFDSASKNAIKQFSDNLEGLLLSPVLKNKRILAIDPGFVSGCKIAIIDEIGKLLNVSLINITKRNLFFNYEKDLLYLIKKYNINQIVIGNGTASNETVSFIREFLIKNYLKIDLKVVSEVGASVYSASKIAIEEFPNLSVEQRSAINIARRFQDPLNELVKIDPKSLGIGQYQHDVDQKELKQALDFKILKVVNQVGVEVNSASKAILSHISGITPNSAQKIIDYIKQNGQFQTRADIKKVKGISKKAYQQAIGFLRISDSPYYFDRTFVHPETYHVADNLIKIINLDLNNIDKELVKKIDAKLLAQQLNSNEQEVQLILDSLIFPYRDVRENKYIPNFKMNINDINDIKIENEYEGIIKNITDFGVFIYFGFKINAFINNSYLSLEIRNDSRFKTEAIVNIKIVNIEPERKRIQAMIKNFIDVAN</sequence>
<dbReference type="FunFam" id="3.30.420.140:FF:000001">
    <property type="entry name" value="RNA-binding transcriptional accessory protein"/>
    <property type="match status" value="1"/>
</dbReference>
<dbReference type="SUPFAM" id="SSF158832">
    <property type="entry name" value="Tex N-terminal region-like"/>
    <property type="match status" value="1"/>
</dbReference>
<dbReference type="GO" id="GO:0006139">
    <property type="term" value="P:nucleobase-containing compound metabolic process"/>
    <property type="evidence" value="ECO:0007669"/>
    <property type="project" value="InterPro"/>
</dbReference>